<protein>
    <submittedName>
        <fullName evidence="2">Uncharacterized protein</fullName>
    </submittedName>
</protein>
<feature type="region of interest" description="Disordered" evidence="1">
    <location>
        <begin position="19"/>
        <end position="117"/>
    </location>
</feature>
<accession>A0A9P4YKH9</accession>
<sequence length="117" mass="12562">MSSPSSSVVSPSLRKYTSLFNPDEIQSNQEAQNAATGGNSSYSDFGHVEKLEDYRGRSEMRGARGQDSDIPRMNEIGDSDDEDRNRSKQDNTSTTTTTTTTTTTEEAAAGITTGAGK</sequence>
<feature type="compositionally biased region" description="Low complexity" evidence="1">
    <location>
        <begin position="92"/>
        <end position="117"/>
    </location>
</feature>
<proteinExistence type="predicted"/>
<dbReference type="EMBL" id="JAAQVJ010000042">
    <property type="protein sequence ID" value="KAF3898110.1"/>
    <property type="molecule type" value="Genomic_DNA"/>
</dbReference>
<dbReference type="AlphaFoldDB" id="A0A9P4YKH9"/>
<evidence type="ECO:0000313" key="2">
    <source>
        <dbReference type="EMBL" id="KAF3898110.1"/>
    </source>
</evidence>
<evidence type="ECO:0000313" key="3">
    <source>
        <dbReference type="Proteomes" id="UP000749309"/>
    </source>
</evidence>
<feature type="compositionally biased region" description="Polar residues" evidence="1">
    <location>
        <begin position="19"/>
        <end position="43"/>
    </location>
</feature>
<gene>
    <name evidence="2" type="ORF">GY632_1944</name>
</gene>
<dbReference type="Proteomes" id="UP000749309">
    <property type="component" value="Unassembled WGS sequence"/>
</dbReference>
<comment type="caution">
    <text evidence="2">The sequence shown here is derived from an EMBL/GenBank/DDBJ whole genome shotgun (WGS) entry which is preliminary data.</text>
</comment>
<reference evidence="2" key="1">
    <citation type="submission" date="2020-03" db="EMBL/GenBank/DDBJ databases">
        <title>Whole Genome Sequence of Trichophyton interdigitale from India.</title>
        <authorList>
            <person name="Kumar P."/>
        </authorList>
    </citation>
    <scope>NUCLEOTIDE SEQUENCE</scope>
    <source>
        <strain evidence="2">UCMS-IGIB-CI14</strain>
    </source>
</reference>
<feature type="compositionally biased region" description="Basic and acidic residues" evidence="1">
    <location>
        <begin position="46"/>
        <end position="72"/>
    </location>
</feature>
<organism evidence="2 3">
    <name type="scientific">Trichophyton interdigitale</name>
    <dbReference type="NCBI Taxonomy" id="101480"/>
    <lineage>
        <taxon>Eukaryota</taxon>
        <taxon>Fungi</taxon>
        <taxon>Dikarya</taxon>
        <taxon>Ascomycota</taxon>
        <taxon>Pezizomycotina</taxon>
        <taxon>Eurotiomycetes</taxon>
        <taxon>Eurotiomycetidae</taxon>
        <taxon>Onygenales</taxon>
        <taxon>Arthrodermataceae</taxon>
        <taxon>Trichophyton</taxon>
    </lineage>
</organism>
<name>A0A9P4YKH9_9EURO</name>
<evidence type="ECO:0000256" key="1">
    <source>
        <dbReference type="SAM" id="MobiDB-lite"/>
    </source>
</evidence>